<keyword evidence="2" id="KW-1185">Reference proteome</keyword>
<dbReference type="AlphaFoldDB" id="A0A239AWR1"/>
<reference evidence="1 2" key="1">
    <citation type="submission" date="2017-06" db="EMBL/GenBank/DDBJ databases">
        <authorList>
            <person name="Kim H.J."/>
            <person name="Triplett B.A."/>
        </authorList>
    </citation>
    <scope>NUCLEOTIDE SEQUENCE [LARGE SCALE GENOMIC DNA]</scope>
    <source>
        <strain evidence="1 2">DSM 13116</strain>
    </source>
</reference>
<dbReference type="RefSeq" id="WP_143337366.1">
    <property type="nucleotide sequence ID" value="NZ_FZOC01000004.1"/>
</dbReference>
<sequence>MSDPYYAIDIPHIVRSYAASQNRQRPKRLNPAEPNVTVKWLFQHLGDKCRTRGDKAALRDAIWTCIKLLDGHFCPRGHCARWSTGFPFHCADEKNPKTCPICKKYLAKKAEREAAKADS</sequence>
<protein>
    <submittedName>
        <fullName evidence="1">Uncharacterized protein</fullName>
    </submittedName>
</protein>
<proteinExistence type="predicted"/>
<accession>A0A239AWR1</accession>
<name>A0A239AWR1_9BACT</name>
<evidence type="ECO:0000313" key="2">
    <source>
        <dbReference type="Proteomes" id="UP000198324"/>
    </source>
</evidence>
<evidence type="ECO:0000313" key="1">
    <source>
        <dbReference type="EMBL" id="SNS00047.1"/>
    </source>
</evidence>
<dbReference type="Proteomes" id="UP000198324">
    <property type="component" value="Unassembled WGS sequence"/>
</dbReference>
<organism evidence="1 2">
    <name type="scientific">Humidesulfovibrio mexicanus</name>
    <dbReference type="NCBI Taxonomy" id="147047"/>
    <lineage>
        <taxon>Bacteria</taxon>
        <taxon>Pseudomonadati</taxon>
        <taxon>Thermodesulfobacteriota</taxon>
        <taxon>Desulfovibrionia</taxon>
        <taxon>Desulfovibrionales</taxon>
        <taxon>Desulfovibrionaceae</taxon>
        <taxon>Humidesulfovibrio</taxon>
    </lineage>
</organism>
<dbReference type="EMBL" id="FZOC01000004">
    <property type="protein sequence ID" value="SNS00047.1"/>
    <property type="molecule type" value="Genomic_DNA"/>
</dbReference>
<gene>
    <name evidence="1" type="ORF">SAMN04488503_2273</name>
</gene>